<evidence type="ECO:0000259" key="4">
    <source>
        <dbReference type="Pfam" id="PF03816"/>
    </source>
</evidence>
<dbReference type="RefSeq" id="WP_067915282.1">
    <property type="nucleotide sequence ID" value="NZ_BSRZ01000007.1"/>
</dbReference>
<dbReference type="EMBL" id="BSRZ01000007">
    <property type="protein sequence ID" value="GLW65147.1"/>
    <property type="molecule type" value="Genomic_DNA"/>
</dbReference>
<evidence type="ECO:0000256" key="2">
    <source>
        <dbReference type="SAM" id="MobiDB-lite"/>
    </source>
</evidence>
<evidence type="ECO:0000313" key="5">
    <source>
        <dbReference type="EMBL" id="GLW65147.1"/>
    </source>
</evidence>
<dbReference type="Gene3D" id="3.40.630.190">
    <property type="entry name" value="LCP protein"/>
    <property type="match status" value="1"/>
</dbReference>
<dbReference type="AlphaFoldDB" id="A0A9W6UXC8"/>
<feature type="transmembrane region" description="Helical" evidence="3">
    <location>
        <begin position="72"/>
        <end position="94"/>
    </location>
</feature>
<dbReference type="Pfam" id="PF03816">
    <property type="entry name" value="LytR_cpsA_psr"/>
    <property type="match status" value="1"/>
</dbReference>
<dbReference type="NCBIfam" id="TIGR00350">
    <property type="entry name" value="lytR_cpsA_psr"/>
    <property type="match status" value="1"/>
</dbReference>
<dbReference type="Proteomes" id="UP001165124">
    <property type="component" value="Unassembled WGS sequence"/>
</dbReference>
<feature type="transmembrane region" description="Helical" evidence="3">
    <location>
        <begin position="41"/>
        <end position="60"/>
    </location>
</feature>
<dbReference type="PANTHER" id="PTHR33392">
    <property type="entry name" value="POLYISOPRENYL-TEICHOIC ACID--PEPTIDOGLYCAN TEICHOIC ACID TRANSFERASE TAGU"/>
    <property type="match status" value="1"/>
</dbReference>
<feature type="transmembrane region" description="Helical" evidence="3">
    <location>
        <begin position="12"/>
        <end position="29"/>
    </location>
</feature>
<comment type="similarity">
    <text evidence="1">Belongs to the LytR/CpsA/Psr (LCP) family.</text>
</comment>
<evidence type="ECO:0000256" key="1">
    <source>
        <dbReference type="ARBA" id="ARBA00006068"/>
    </source>
</evidence>
<dbReference type="InterPro" id="IPR050922">
    <property type="entry name" value="LytR/CpsA/Psr_CW_biosynth"/>
</dbReference>
<keyword evidence="3" id="KW-0812">Transmembrane</keyword>
<feature type="transmembrane region" description="Helical" evidence="3">
    <location>
        <begin position="106"/>
        <end position="126"/>
    </location>
</feature>
<organism evidence="5 6">
    <name type="scientific">Actinomadura rubrobrunea</name>
    <dbReference type="NCBI Taxonomy" id="115335"/>
    <lineage>
        <taxon>Bacteria</taxon>
        <taxon>Bacillati</taxon>
        <taxon>Actinomycetota</taxon>
        <taxon>Actinomycetes</taxon>
        <taxon>Streptosporangiales</taxon>
        <taxon>Thermomonosporaceae</taxon>
        <taxon>Actinomadura</taxon>
    </lineage>
</organism>
<gene>
    <name evidence="5" type="ORF">Arub01_33910</name>
</gene>
<keyword evidence="3" id="KW-1133">Transmembrane helix</keyword>
<proteinExistence type="inferred from homology"/>
<protein>
    <recommendedName>
        <fullName evidence="4">Cell envelope-related transcriptional attenuator domain-containing protein</fullName>
    </recommendedName>
</protein>
<keyword evidence="3" id="KW-0472">Membrane</keyword>
<accession>A0A9W6UXC8</accession>
<evidence type="ECO:0000313" key="6">
    <source>
        <dbReference type="Proteomes" id="UP001165124"/>
    </source>
</evidence>
<name>A0A9W6UXC8_9ACTN</name>
<keyword evidence="6" id="KW-1185">Reference proteome</keyword>
<feature type="compositionally biased region" description="Low complexity" evidence="2">
    <location>
        <begin position="151"/>
        <end position="170"/>
    </location>
</feature>
<feature type="region of interest" description="Disordered" evidence="2">
    <location>
        <begin position="151"/>
        <end position="173"/>
    </location>
</feature>
<dbReference type="InterPro" id="IPR004474">
    <property type="entry name" value="LytR_CpsA_psr"/>
</dbReference>
<comment type="caution">
    <text evidence="5">The sequence shown here is derived from an EMBL/GenBank/DDBJ whole genome shotgun (WGS) entry which is preliminary data.</text>
</comment>
<reference evidence="5" key="1">
    <citation type="submission" date="2023-02" db="EMBL/GenBank/DDBJ databases">
        <title>Actinomadura rubrobrunea NBRC 14622.</title>
        <authorList>
            <person name="Ichikawa N."/>
            <person name="Sato H."/>
            <person name="Tonouchi N."/>
        </authorList>
    </citation>
    <scope>NUCLEOTIDE SEQUENCE</scope>
    <source>
        <strain evidence="5">NBRC 14622</strain>
    </source>
</reference>
<sequence length="463" mass="49538">MDGDAPWRGLGRALLVTAVSAVVPGMAHLRAGRVRTGTALLFSYTLALSGVVLAAGWLWSALVDAAVRPQRLAALVVGCAALAGGWTLLIVRSYAVLRPDGLSWPWRLAGGAAVAAICALAALPPLTAAHLGTLQRDLLDSVFPARDPVAAGLPSARPGGASSPVGAAPAGRDDVPRALPRRLDVLLIGADADVTRPGLRADSITVASVDTRTGRTLLLGLPRNLQRVPVWSGRGRVPFPRRELLNAVYALGRARPDALAGGDGRRIRDPGAELLKRTVGHILGRPVPYYVMVDMRSFREIVDAMGGVRVCARRAVPVPRRQVPRGRVGPGCRRLTGREALWYARSRTGSDDYDRMTRQKCLMWAIARQARPLPVLRSFRRLSRTFARSVSTDLPRGMLPHLVRLAGRVRGAEITTLQFTPPLVRPGAPDYPAIRRMTAEAVAASQNGTTNAVGLHKISKSCT</sequence>
<evidence type="ECO:0000256" key="3">
    <source>
        <dbReference type="SAM" id="Phobius"/>
    </source>
</evidence>
<dbReference type="PANTHER" id="PTHR33392:SF6">
    <property type="entry name" value="POLYISOPRENYL-TEICHOIC ACID--PEPTIDOGLYCAN TEICHOIC ACID TRANSFERASE TAGU"/>
    <property type="match status" value="1"/>
</dbReference>
<feature type="domain" description="Cell envelope-related transcriptional attenuator" evidence="4">
    <location>
        <begin position="200"/>
        <end position="370"/>
    </location>
</feature>